<gene>
    <name evidence="1" type="ORF">CL55_00019490</name>
</gene>
<dbReference type="GO" id="GO:0016787">
    <property type="term" value="F:hydrolase activity"/>
    <property type="evidence" value="ECO:0007669"/>
    <property type="project" value="UniProtKB-KW"/>
</dbReference>
<dbReference type="KEGG" id="pdq:CL55_00019490"/>
<evidence type="ECO:0000313" key="2">
    <source>
        <dbReference type="Proteomes" id="UP000061135"/>
    </source>
</evidence>
<dbReference type="Proteomes" id="UP000061135">
    <property type="component" value="Chromosome"/>
</dbReference>
<dbReference type="STRING" id="1835254.CL55_00019490"/>
<dbReference type="InterPro" id="IPR029058">
    <property type="entry name" value="AB_hydrolase_fold"/>
</dbReference>
<dbReference type="PATRIC" id="fig|576611.7.peg.1979"/>
<sequence>MNSRTKIIHIEGVVGQIEMSIDLPDELKNNPDFPVRGLALVAHPHPLMGGTMDNKVAQTMARAFNQLGYISVRPNFRGVGATAGVHDDGVGEMEDLLHVTDWMRTPSSWNQFEATAQQAWVQTANTLPLVVSGFSFGSFVGTHLVQRLAELGRPAERFVMVGSAAGKWVLAPVPADTILIHGELDETIPLIDVLDWARPQELTVQVVPGADHFFHRRLHCIRNIITSAWLGMPDHRNQ</sequence>
<keyword evidence="1" id="KW-0378">Hydrolase</keyword>
<proteinExistence type="predicted"/>
<dbReference type="EMBL" id="CP007501">
    <property type="protein sequence ID" value="AKD26282.1"/>
    <property type="molecule type" value="Genomic_DNA"/>
</dbReference>
<name>A0A0E3ZN32_9BURK</name>
<reference evidence="1 2" key="1">
    <citation type="submission" date="2014-03" db="EMBL/GenBank/DDBJ databases">
        <title>Genome of Polynucleobacter strain MWH-MoK4.</title>
        <authorList>
            <person name="Hahn M.W."/>
        </authorList>
    </citation>
    <scope>NUCLEOTIDE SEQUENCE [LARGE SCALE GENOMIC DNA]</scope>
    <source>
        <strain evidence="1 2">MWH-MoK4</strain>
    </source>
</reference>
<dbReference type="RefSeq" id="WP_046330923.1">
    <property type="nucleotide sequence ID" value="NZ_CP007501.1"/>
</dbReference>
<dbReference type="HOGENOM" id="CLU_086287_1_0_4"/>
<dbReference type="AlphaFoldDB" id="A0A0E3ZN32"/>
<dbReference type="SUPFAM" id="SSF53474">
    <property type="entry name" value="alpha/beta-Hydrolases"/>
    <property type="match status" value="1"/>
</dbReference>
<keyword evidence="2" id="KW-1185">Reference proteome</keyword>
<dbReference type="Gene3D" id="3.40.50.1820">
    <property type="entry name" value="alpha/beta hydrolase"/>
    <property type="match status" value="1"/>
</dbReference>
<accession>A0A0E3ZN32</accession>
<dbReference type="OrthoDB" id="9800435at2"/>
<dbReference type="PANTHER" id="PTHR42103">
    <property type="entry name" value="ALPHA/BETA-HYDROLASES SUPERFAMILY PROTEIN"/>
    <property type="match status" value="1"/>
</dbReference>
<organism evidence="1 2">
    <name type="scientific">Polynucleobacter duraquae</name>
    <dbReference type="NCBI Taxonomy" id="1835254"/>
    <lineage>
        <taxon>Bacteria</taxon>
        <taxon>Pseudomonadati</taxon>
        <taxon>Pseudomonadota</taxon>
        <taxon>Betaproteobacteria</taxon>
        <taxon>Burkholderiales</taxon>
        <taxon>Burkholderiaceae</taxon>
        <taxon>Polynucleobacter</taxon>
    </lineage>
</organism>
<protein>
    <submittedName>
        <fullName evidence="1">Hydrolase of the alpha/beta superfamily</fullName>
    </submittedName>
</protein>
<evidence type="ECO:0000313" key="1">
    <source>
        <dbReference type="EMBL" id="AKD26282.1"/>
    </source>
</evidence>
<dbReference type="PANTHER" id="PTHR42103:SF2">
    <property type="entry name" value="AB HYDROLASE-1 DOMAIN-CONTAINING PROTEIN"/>
    <property type="match status" value="1"/>
</dbReference>